<feature type="region of interest" description="Disordered" evidence="3">
    <location>
        <begin position="1"/>
        <end position="33"/>
    </location>
</feature>
<dbReference type="PANTHER" id="PTHR43213:SF5">
    <property type="entry name" value="BIFUNCTIONAL DTTP_UTP PYROPHOSPHATASE_METHYLTRANSFERASE PROTEIN-RELATED"/>
    <property type="match status" value="1"/>
</dbReference>
<keyword evidence="5" id="KW-1185">Reference proteome</keyword>
<dbReference type="Pfam" id="PF02545">
    <property type="entry name" value="Maf"/>
    <property type="match status" value="1"/>
</dbReference>
<dbReference type="InterPro" id="IPR003697">
    <property type="entry name" value="Maf-like"/>
</dbReference>
<dbReference type="Proteomes" id="UP000799439">
    <property type="component" value="Unassembled WGS sequence"/>
</dbReference>
<dbReference type="PANTHER" id="PTHR43213">
    <property type="entry name" value="BIFUNCTIONAL DTTP/UTP PYROPHOSPHATASE/METHYLTRANSFERASE PROTEIN-RELATED"/>
    <property type="match status" value="1"/>
</dbReference>
<dbReference type="GO" id="GO:0047429">
    <property type="term" value="F:nucleoside triphosphate diphosphatase activity"/>
    <property type="evidence" value="ECO:0007669"/>
    <property type="project" value="InterPro"/>
</dbReference>
<dbReference type="OrthoDB" id="10267058at2759"/>
<dbReference type="HAMAP" id="MF_00528">
    <property type="entry name" value="Maf"/>
    <property type="match status" value="1"/>
</dbReference>
<comment type="caution">
    <text evidence="4">The sequence shown here is derived from an EMBL/GenBank/DDBJ whole genome shotgun (WGS) entry which is preliminary data.</text>
</comment>
<evidence type="ECO:0000256" key="2">
    <source>
        <dbReference type="ARBA" id="ARBA00022801"/>
    </source>
</evidence>
<accession>A0A9P4MKJ2</accession>
<protein>
    <submittedName>
        <fullName evidence="4">Maf-domain-containing protein</fullName>
    </submittedName>
</protein>
<evidence type="ECO:0000313" key="5">
    <source>
        <dbReference type="Proteomes" id="UP000799439"/>
    </source>
</evidence>
<sequence>MDEKVPLVPPPDYETATDTRSGGQAAPRPKGPLPFNLPALNMIRGRRVILASASPRRKQLLAQLGLTDIEVIPSDAPEDFDKNMTPFEYVHRTAESKAMEVYRKEIDSPRGEPALIIAADTIVVGPVGEILEKPRNEKHHIGMLQALRNAGWHKVYTAVVCMAPREDAVTPGYSIQTQVEETSVRFDSSITDDLILAYVKTREGADKAGGYGIQGMGSILVDRIEGTFDNVVGLPLRVTLQLIEKIMQGPEEGEDEDEEE</sequence>
<evidence type="ECO:0000256" key="3">
    <source>
        <dbReference type="SAM" id="MobiDB-lite"/>
    </source>
</evidence>
<dbReference type="EMBL" id="ML996089">
    <property type="protein sequence ID" value="KAF2150851.1"/>
    <property type="molecule type" value="Genomic_DNA"/>
</dbReference>
<dbReference type="Gene3D" id="3.90.950.10">
    <property type="match status" value="1"/>
</dbReference>
<dbReference type="InterPro" id="IPR029001">
    <property type="entry name" value="ITPase-like_fam"/>
</dbReference>
<evidence type="ECO:0000313" key="4">
    <source>
        <dbReference type="EMBL" id="KAF2150851.1"/>
    </source>
</evidence>
<keyword evidence="2" id="KW-0378">Hydrolase</keyword>
<dbReference type="NCBIfam" id="TIGR00172">
    <property type="entry name" value="maf"/>
    <property type="match status" value="1"/>
</dbReference>
<name>A0A9P4MKJ2_9PEZI</name>
<dbReference type="CDD" id="cd00555">
    <property type="entry name" value="Maf"/>
    <property type="match status" value="1"/>
</dbReference>
<proteinExistence type="inferred from homology"/>
<organism evidence="4 5">
    <name type="scientific">Myriangium duriaei CBS 260.36</name>
    <dbReference type="NCBI Taxonomy" id="1168546"/>
    <lineage>
        <taxon>Eukaryota</taxon>
        <taxon>Fungi</taxon>
        <taxon>Dikarya</taxon>
        <taxon>Ascomycota</taxon>
        <taxon>Pezizomycotina</taxon>
        <taxon>Dothideomycetes</taxon>
        <taxon>Dothideomycetidae</taxon>
        <taxon>Myriangiales</taxon>
        <taxon>Myriangiaceae</taxon>
        <taxon>Myriangium</taxon>
    </lineage>
</organism>
<dbReference type="AlphaFoldDB" id="A0A9P4MKJ2"/>
<gene>
    <name evidence="4" type="ORF">K461DRAFT_323210</name>
</gene>
<dbReference type="SUPFAM" id="SSF52972">
    <property type="entry name" value="ITPase-like"/>
    <property type="match status" value="1"/>
</dbReference>
<comment type="cofactor">
    <cofactor evidence="1">
        <name>a divalent metal cation</name>
        <dbReference type="ChEBI" id="CHEBI:60240"/>
    </cofactor>
</comment>
<evidence type="ECO:0000256" key="1">
    <source>
        <dbReference type="ARBA" id="ARBA00001968"/>
    </source>
</evidence>
<reference evidence="4" key="1">
    <citation type="journal article" date="2020" name="Stud. Mycol.">
        <title>101 Dothideomycetes genomes: a test case for predicting lifestyles and emergence of pathogens.</title>
        <authorList>
            <person name="Haridas S."/>
            <person name="Albert R."/>
            <person name="Binder M."/>
            <person name="Bloem J."/>
            <person name="Labutti K."/>
            <person name="Salamov A."/>
            <person name="Andreopoulos B."/>
            <person name="Baker S."/>
            <person name="Barry K."/>
            <person name="Bills G."/>
            <person name="Bluhm B."/>
            <person name="Cannon C."/>
            <person name="Castanera R."/>
            <person name="Culley D."/>
            <person name="Daum C."/>
            <person name="Ezra D."/>
            <person name="Gonzalez J."/>
            <person name="Henrissat B."/>
            <person name="Kuo A."/>
            <person name="Liang C."/>
            <person name="Lipzen A."/>
            <person name="Lutzoni F."/>
            <person name="Magnuson J."/>
            <person name="Mondo S."/>
            <person name="Nolan M."/>
            <person name="Ohm R."/>
            <person name="Pangilinan J."/>
            <person name="Park H.-J."/>
            <person name="Ramirez L."/>
            <person name="Alfaro M."/>
            <person name="Sun H."/>
            <person name="Tritt A."/>
            <person name="Yoshinaga Y."/>
            <person name="Zwiers L.-H."/>
            <person name="Turgeon B."/>
            <person name="Goodwin S."/>
            <person name="Spatafora J."/>
            <person name="Crous P."/>
            <person name="Grigoriev I."/>
        </authorList>
    </citation>
    <scope>NUCLEOTIDE SEQUENCE</scope>
    <source>
        <strain evidence="4">CBS 260.36</strain>
    </source>
</reference>